<dbReference type="Pfam" id="PF13377">
    <property type="entry name" value="Peripla_BP_3"/>
    <property type="match status" value="1"/>
</dbReference>
<feature type="compositionally biased region" description="Basic and acidic residues" evidence="4">
    <location>
        <begin position="341"/>
        <end position="359"/>
    </location>
</feature>
<dbReference type="InterPro" id="IPR028082">
    <property type="entry name" value="Peripla_BP_I"/>
</dbReference>
<keyword evidence="1" id="KW-0805">Transcription regulation</keyword>
<dbReference type="SUPFAM" id="SSF53822">
    <property type="entry name" value="Periplasmic binding protein-like I"/>
    <property type="match status" value="1"/>
</dbReference>
<accession>Q8GAG4</accession>
<evidence type="ECO:0000259" key="5">
    <source>
        <dbReference type="PROSITE" id="PS50932"/>
    </source>
</evidence>
<dbReference type="GO" id="GO:0000976">
    <property type="term" value="F:transcription cis-regulatory region binding"/>
    <property type="evidence" value="ECO:0007669"/>
    <property type="project" value="TreeGrafter"/>
</dbReference>
<keyword evidence="3" id="KW-0804">Transcription</keyword>
<evidence type="ECO:0000313" key="6">
    <source>
        <dbReference type="EMBL" id="CAD47967.1"/>
    </source>
</evidence>
<keyword evidence="2" id="KW-0238">DNA-binding</keyword>
<feature type="region of interest" description="Disordered" evidence="4">
    <location>
        <begin position="341"/>
        <end position="367"/>
    </location>
</feature>
<dbReference type="SUPFAM" id="SSF47413">
    <property type="entry name" value="lambda repressor-like DNA-binding domains"/>
    <property type="match status" value="1"/>
</dbReference>
<reference evidence="6" key="2">
    <citation type="journal article" date="2013" name="J. Mol. Evol.">
        <title>pAO1 of Arthrobacter nicotinovorans and the spread of catabolic traits by horizontal gene transfer in gram-positive soil bacteria.</title>
        <authorList>
            <person name="Mihasan M."/>
            <person name="Brandsch R."/>
        </authorList>
    </citation>
    <scope>NUCLEOTIDE SEQUENCE [LARGE SCALE GENOMIC DNA]</scope>
    <source>
        <strain evidence="6">ATCC 49919</strain>
        <plasmid evidence="6">pAO1</plasmid>
    </source>
</reference>
<dbReference type="InterPro" id="IPR000843">
    <property type="entry name" value="HTH_LacI"/>
</dbReference>
<geneLocation type="plasmid" evidence="6">
    <name>pAO1</name>
</geneLocation>
<dbReference type="Gene3D" id="1.10.260.40">
    <property type="entry name" value="lambda repressor-like DNA-binding domains"/>
    <property type="match status" value="1"/>
</dbReference>
<dbReference type="InterPro" id="IPR010982">
    <property type="entry name" value="Lambda_DNA-bd_dom_sf"/>
</dbReference>
<evidence type="ECO:0000256" key="1">
    <source>
        <dbReference type="ARBA" id="ARBA00023015"/>
    </source>
</evidence>
<dbReference type="GO" id="GO:0003700">
    <property type="term" value="F:DNA-binding transcription factor activity"/>
    <property type="evidence" value="ECO:0007669"/>
    <property type="project" value="TreeGrafter"/>
</dbReference>
<organism evidence="6">
    <name type="scientific">Paenarthrobacter nicotinovorans</name>
    <name type="common">Arthrobacter nicotinovorans</name>
    <dbReference type="NCBI Taxonomy" id="29320"/>
    <lineage>
        <taxon>Bacteria</taxon>
        <taxon>Bacillati</taxon>
        <taxon>Actinomycetota</taxon>
        <taxon>Actinomycetes</taxon>
        <taxon>Micrococcales</taxon>
        <taxon>Micrococcaceae</taxon>
        <taxon>Paenarthrobacter</taxon>
    </lineage>
</organism>
<dbReference type="InterPro" id="IPR046335">
    <property type="entry name" value="LacI/GalR-like_sensor"/>
</dbReference>
<protein>
    <submittedName>
        <fullName evidence="6">Putative LacI-family transcriptional regulatory protein</fullName>
    </submittedName>
</protein>
<proteinExistence type="predicted"/>
<evidence type="ECO:0000256" key="3">
    <source>
        <dbReference type="ARBA" id="ARBA00023163"/>
    </source>
</evidence>
<dbReference type="PANTHER" id="PTHR30146:SF153">
    <property type="entry name" value="LACTOSE OPERON REPRESSOR"/>
    <property type="match status" value="1"/>
</dbReference>
<evidence type="ECO:0000256" key="4">
    <source>
        <dbReference type="SAM" id="MobiDB-lite"/>
    </source>
</evidence>
<reference evidence="6" key="1">
    <citation type="journal article" date="2003" name="J. Bacteriol.">
        <title>Sequence of the 165-kilobase catabolic plasmid pAO1 from Arthrobacter nicotinovorans and identification of a pAO1-dependent nicotine uptake system.</title>
        <authorList>
            <person name="Igloi G.L."/>
            <person name="Brandsch R."/>
        </authorList>
    </citation>
    <scope>NUCLEOTIDE SEQUENCE [LARGE SCALE GENOMIC DNA]</scope>
    <source>
        <strain evidence="6">ATCC 49919</strain>
        <plasmid evidence="6">pAO1</plasmid>
    </source>
</reference>
<dbReference type="GeneID" id="84020309"/>
<dbReference type="RefSeq" id="WP_016359478.1">
    <property type="nucleotide sequence ID" value="NC_021229.1"/>
</dbReference>
<name>Q8GAG4_PAENI</name>
<keyword evidence="6" id="KW-0614">Plasmid</keyword>
<dbReference type="AlphaFoldDB" id="Q8GAG4"/>
<dbReference type="Gene3D" id="3.40.50.2300">
    <property type="match status" value="2"/>
</dbReference>
<feature type="domain" description="HTH lacI-type" evidence="5">
    <location>
        <begin position="5"/>
        <end position="59"/>
    </location>
</feature>
<dbReference type="SMART" id="SM00354">
    <property type="entry name" value="HTH_LACI"/>
    <property type="match status" value="1"/>
</dbReference>
<dbReference type="EMBL" id="AJ507836">
    <property type="protein sequence ID" value="CAD47967.1"/>
    <property type="molecule type" value="Genomic_DNA"/>
</dbReference>
<dbReference type="CDD" id="cd01392">
    <property type="entry name" value="HTH_LacI"/>
    <property type="match status" value="1"/>
</dbReference>
<dbReference type="CDD" id="cd06267">
    <property type="entry name" value="PBP1_LacI_sugar_binding-like"/>
    <property type="match status" value="1"/>
</dbReference>
<dbReference type="PANTHER" id="PTHR30146">
    <property type="entry name" value="LACI-RELATED TRANSCRIPTIONAL REPRESSOR"/>
    <property type="match status" value="1"/>
</dbReference>
<dbReference type="Pfam" id="PF00356">
    <property type="entry name" value="LacI"/>
    <property type="match status" value="1"/>
</dbReference>
<evidence type="ECO:0000256" key="2">
    <source>
        <dbReference type="ARBA" id="ARBA00023125"/>
    </source>
</evidence>
<dbReference type="PROSITE" id="PS50932">
    <property type="entry name" value="HTH_LACI_2"/>
    <property type="match status" value="1"/>
</dbReference>
<sequence>MPRKVTLADVSRAAEVGVATVSRALGDHPDVSEATRQRVRAVARSLGYRPSATARALRTGEYRAISVIVPDAGWGWWEPVVRAAFKAAAEVGYYLMAHPVAGTKGGAAAIVEALANVPTDGVIVIGVPDQDGVREACDRIALPAIAIDDTSRTVRFPTISAQNREGARLAVEHLISLGRRSIALLRPNIGVETDNWGDGLFIDHRTLGYRDALDSAGIAFDESLIIDCTDPFNETRKHWRELEAELSTGVRIDAMFCAADTMAAAALRTLRAHGLKVPEDVSIVGFDDERAAILVDPQLTTIRQPYEEMGCYAVELLLRKIQGEHVDIRRYEFVTELVRRSSTDEPERLAKPEAQRNDPKPVGVQQA</sequence>